<keyword evidence="1" id="KW-1133">Transmembrane helix</keyword>
<dbReference type="AlphaFoldDB" id="A0A0X1KTN1"/>
<dbReference type="PATRIC" id="fig|1123384.7.peg.66"/>
<protein>
    <submittedName>
        <fullName evidence="2">Uncharacterized protein</fullName>
    </submittedName>
</protein>
<dbReference type="EMBL" id="CP007141">
    <property type="protein sequence ID" value="AJC74611.1"/>
    <property type="molecule type" value="Genomic_DNA"/>
</dbReference>
<keyword evidence="1" id="KW-0812">Transmembrane</keyword>
<dbReference type="KEGG" id="phy:AJ81_00345"/>
<reference evidence="2 3" key="1">
    <citation type="submission" date="2014-01" db="EMBL/GenBank/DDBJ databases">
        <title>Genome sequencing of Thermotog hypogea.</title>
        <authorList>
            <person name="Zhang X."/>
            <person name="Alvare G."/>
            <person name="Fristensky B."/>
            <person name="Chen L."/>
            <person name="Suen T."/>
            <person name="Chen Q."/>
            <person name="Ma K."/>
        </authorList>
    </citation>
    <scope>NUCLEOTIDE SEQUENCE [LARGE SCALE GENOMIC DNA]</scope>
    <source>
        <strain evidence="2 3">DSM 11164</strain>
    </source>
</reference>
<evidence type="ECO:0000256" key="1">
    <source>
        <dbReference type="SAM" id="Phobius"/>
    </source>
</evidence>
<dbReference type="STRING" id="1123384.AJ81_00345"/>
<accession>A0A0X1KTN1</accession>
<dbReference type="OrthoDB" id="9970561at2"/>
<evidence type="ECO:0000313" key="3">
    <source>
        <dbReference type="Proteomes" id="UP000077469"/>
    </source>
</evidence>
<gene>
    <name evidence="2" type="ORF">AJ81_00345</name>
</gene>
<keyword evidence="1" id="KW-0472">Membrane</keyword>
<dbReference type="RefSeq" id="WP_031503018.1">
    <property type="nucleotide sequence ID" value="NC_022795.1"/>
</dbReference>
<dbReference type="Proteomes" id="UP000077469">
    <property type="component" value="Chromosome"/>
</dbReference>
<name>A0A0X1KTN1_9THEM</name>
<organism evidence="2 3">
    <name type="scientific">Pseudothermotoga hypogea DSM 11164 = NBRC 106472</name>
    <dbReference type="NCBI Taxonomy" id="1123384"/>
    <lineage>
        <taxon>Bacteria</taxon>
        <taxon>Thermotogati</taxon>
        <taxon>Thermotogota</taxon>
        <taxon>Thermotogae</taxon>
        <taxon>Thermotogales</taxon>
        <taxon>Thermotogaceae</taxon>
        <taxon>Pseudothermotoga</taxon>
    </lineage>
</organism>
<sequence length="132" mass="15475">MKLLFETTVAIGLSVLFLILIKKRKIQLKNLENVVLERLRRNGWTVHMSLVQNGAKFVLLKRGRNSILVVFLRHFGFDKFKRAVILALLNEAQRVEVYYSSITPHTKKAVYFFNKNARIHKMKMIVMWRGSS</sequence>
<evidence type="ECO:0000313" key="2">
    <source>
        <dbReference type="EMBL" id="AJC74611.1"/>
    </source>
</evidence>
<dbReference type="PaxDb" id="1123384-AJ81_00345"/>
<proteinExistence type="predicted"/>
<keyword evidence="3" id="KW-1185">Reference proteome</keyword>
<feature type="transmembrane region" description="Helical" evidence="1">
    <location>
        <begin position="6"/>
        <end position="21"/>
    </location>
</feature>